<evidence type="ECO:0000313" key="2">
    <source>
        <dbReference type="Proteomes" id="UP000887159"/>
    </source>
</evidence>
<dbReference type="EMBL" id="BMAU01021203">
    <property type="protein sequence ID" value="GFX98777.1"/>
    <property type="molecule type" value="Genomic_DNA"/>
</dbReference>
<comment type="caution">
    <text evidence="1">The sequence shown here is derived from an EMBL/GenBank/DDBJ whole genome shotgun (WGS) entry which is preliminary data.</text>
</comment>
<reference evidence="1" key="1">
    <citation type="submission" date="2020-08" db="EMBL/GenBank/DDBJ databases">
        <title>Multicomponent nature underlies the extraordinary mechanical properties of spider dragline silk.</title>
        <authorList>
            <person name="Kono N."/>
            <person name="Nakamura H."/>
            <person name="Mori M."/>
            <person name="Yoshida Y."/>
            <person name="Ohtoshi R."/>
            <person name="Malay A.D."/>
            <person name="Moran D.A.P."/>
            <person name="Tomita M."/>
            <person name="Numata K."/>
            <person name="Arakawa K."/>
        </authorList>
    </citation>
    <scope>NUCLEOTIDE SEQUENCE</scope>
</reference>
<keyword evidence="2" id="KW-1185">Reference proteome</keyword>
<evidence type="ECO:0000313" key="1">
    <source>
        <dbReference type="EMBL" id="GFX98777.1"/>
    </source>
</evidence>
<dbReference type="Proteomes" id="UP000887159">
    <property type="component" value="Unassembled WGS sequence"/>
</dbReference>
<dbReference type="AlphaFoldDB" id="A0A8X6V8H1"/>
<organism evidence="1 2">
    <name type="scientific">Trichonephila clavipes</name>
    <name type="common">Golden silk orbweaver</name>
    <name type="synonym">Nephila clavipes</name>
    <dbReference type="NCBI Taxonomy" id="2585209"/>
    <lineage>
        <taxon>Eukaryota</taxon>
        <taxon>Metazoa</taxon>
        <taxon>Ecdysozoa</taxon>
        <taxon>Arthropoda</taxon>
        <taxon>Chelicerata</taxon>
        <taxon>Arachnida</taxon>
        <taxon>Araneae</taxon>
        <taxon>Araneomorphae</taxon>
        <taxon>Entelegynae</taxon>
        <taxon>Araneoidea</taxon>
        <taxon>Nephilidae</taxon>
        <taxon>Trichonephila</taxon>
    </lineage>
</organism>
<gene>
    <name evidence="1" type="ORF">TNCV_1503531</name>
</gene>
<protein>
    <submittedName>
        <fullName evidence="1">Uncharacterized protein</fullName>
    </submittedName>
</protein>
<accession>A0A8X6V8H1</accession>
<name>A0A8X6V8H1_TRICX</name>
<sequence>MVTALSIAFRFCRSKLTPVIYIRRMHCMLRILFSRGKYIACVFGHSVVHCLPILPFKTDTSNLYPQDALYAEDSLFLREVHSMRFMVTALSIAFRFCRSKLTPVIYIRRTHCMLRILFSRGKYIACVLWSQRCPLPSASAFQN</sequence>
<proteinExistence type="predicted"/>